<evidence type="ECO:0000256" key="5">
    <source>
        <dbReference type="PIRSR" id="PIRSR601019-1"/>
    </source>
</evidence>
<dbReference type="EMBL" id="ASPP01024521">
    <property type="protein sequence ID" value="ETO08953.1"/>
    <property type="molecule type" value="Genomic_DNA"/>
</dbReference>
<dbReference type="SUPFAM" id="SSF52540">
    <property type="entry name" value="P-loop containing nucleoside triphosphate hydrolases"/>
    <property type="match status" value="1"/>
</dbReference>
<feature type="binding site" evidence="5">
    <location>
        <begin position="487"/>
        <end position="490"/>
    </location>
    <ligand>
        <name>GTP</name>
        <dbReference type="ChEBI" id="CHEBI:37565"/>
    </ligand>
</feature>
<keyword evidence="2 5" id="KW-0547">Nucleotide-binding</keyword>
<dbReference type="SUPFAM" id="SSF47895">
    <property type="entry name" value="Transducin (alpha subunit), insertion domain"/>
    <property type="match status" value="1"/>
</dbReference>
<dbReference type="FunFam" id="3.40.50.300:FF:000720">
    <property type="entry name" value="Guanine nucleotide-binding protein G(k) subunit alpha"/>
    <property type="match status" value="1"/>
</dbReference>
<evidence type="ECO:0000256" key="4">
    <source>
        <dbReference type="ARBA" id="ARBA00023224"/>
    </source>
</evidence>
<organism evidence="7 8">
    <name type="scientific">Reticulomyxa filosa</name>
    <dbReference type="NCBI Taxonomy" id="46433"/>
    <lineage>
        <taxon>Eukaryota</taxon>
        <taxon>Sar</taxon>
        <taxon>Rhizaria</taxon>
        <taxon>Retaria</taxon>
        <taxon>Foraminifera</taxon>
        <taxon>Monothalamids</taxon>
        <taxon>Reticulomyxidae</taxon>
        <taxon>Reticulomyxa</taxon>
    </lineage>
</organism>
<evidence type="ECO:0000256" key="1">
    <source>
        <dbReference type="ARBA" id="ARBA00022723"/>
    </source>
</evidence>
<dbReference type="GO" id="GO:0003924">
    <property type="term" value="F:GTPase activity"/>
    <property type="evidence" value="ECO:0007669"/>
    <property type="project" value="InterPro"/>
</dbReference>
<dbReference type="InterPro" id="IPR011025">
    <property type="entry name" value="GproteinA_insert"/>
</dbReference>
<feature type="binding site" evidence="6">
    <location>
        <position position="236"/>
    </location>
    <ligand>
        <name>Mg(2+)</name>
        <dbReference type="ChEBI" id="CHEBI:18420"/>
    </ligand>
</feature>
<feature type="binding site" evidence="5">
    <location>
        <begin position="399"/>
        <end position="403"/>
    </location>
    <ligand>
        <name>GTP</name>
        <dbReference type="ChEBI" id="CHEBI:37565"/>
    </ligand>
</feature>
<dbReference type="Gene3D" id="3.40.50.300">
    <property type="entry name" value="P-loop containing nucleotide triphosphate hydrolases"/>
    <property type="match status" value="1"/>
</dbReference>
<dbReference type="PROSITE" id="PS51882">
    <property type="entry name" value="G_ALPHA"/>
    <property type="match status" value="1"/>
</dbReference>
<dbReference type="OrthoDB" id="5817230at2759"/>
<dbReference type="Pfam" id="PF00503">
    <property type="entry name" value="G-alpha"/>
    <property type="match status" value="1"/>
</dbReference>
<accession>X6M4P5</accession>
<dbReference type="GO" id="GO:0005525">
    <property type="term" value="F:GTP binding"/>
    <property type="evidence" value="ECO:0007669"/>
    <property type="project" value="UniProtKB-KW"/>
</dbReference>
<dbReference type="GO" id="GO:0005834">
    <property type="term" value="C:heterotrimeric G-protein complex"/>
    <property type="evidence" value="ECO:0007669"/>
    <property type="project" value="TreeGrafter"/>
</dbReference>
<dbReference type="PANTHER" id="PTHR10218:SF302">
    <property type="entry name" value="GUANINE NUCLEOTIDE-BINDING PROTEIN ALPHA-5 SUBUNIT"/>
    <property type="match status" value="1"/>
</dbReference>
<dbReference type="GO" id="GO:0007188">
    <property type="term" value="P:adenylate cyclase-modulating G protein-coupled receptor signaling pathway"/>
    <property type="evidence" value="ECO:0007669"/>
    <property type="project" value="TreeGrafter"/>
</dbReference>
<dbReference type="Gene3D" id="1.10.400.10">
    <property type="entry name" value="GI Alpha 1, domain 2-like"/>
    <property type="match status" value="1"/>
</dbReference>
<dbReference type="PRINTS" id="PR00318">
    <property type="entry name" value="GPROTEINA"/>
</dbReference>
<keyword evidence="3 5" id="KW-0342">GTP-binding</keyword>
<evidence type="ECO:0000256" key="2">
    <source>
        <dbReference type="ARBA" id="ARBA00022741"/>
    </source>
</evidence>
<evidence type="ECO:0000313" key="7">
    <source>
        <dbReference type="EMBL" id="ETO08953.1"/>
    </source>
</evidence>
<dbReference type="InterPro" id="IPR001019">
    <property type="entry name" value="Gprotein_alpha_su"/>
</dbReference>
<dbReference type="InterPro" id="IPR027417">
    <property type="entry name" value="P-loop_NTPase"/>
</dbReference>
<dbReference type="Proteomes" id="UP000023152">
    <property type="component" value="Unassembled WGS sequence"/>
</dbReference>
<reference evidence="7 8" key="1">
    <citation type="journal article" date="2013" name="Curr. Biol.">
        <title>The Genome of the Foraminiferan Reticulomyxa filosa.</title>
        <authorList>
            <person name="Glockner G."/>
            <person name="Hulsmann N."/>
            <person name="Schleicher M."/>
            <person name="Noegel A.A."/>
            <person name="Eichinger L."/>
            <person name="Gallinger C."/>
            <person name="Pawlowski J."/>
            <person name="Sierra R."/>
            <person name="Euteneuer U."/>
            <person name="Pillet L."/>
            <person name="Moustafa A."/>
            <person name="Platzer M."/>
            <person name="Groth M."/>
            <person name="Szafranski K."/>
            <person name="Schliwa M."/>
        </authorList>
    </citation>
    <scope>NUCLEOTIDE SEQUENCE [LARGE SCALE GENOMIC DNA]</scope>
</reference>
<feature type="binding site" evidence="5">
    <location>
        <position position="554"/>
    </location>
    <ligand>
        <name>GTP</name>
        <dbReference type="ChEBI" id="CHEBI:37565"/>
    </ligand>
</feature>
<dbReference type="GO" id="GO:0046872">
    <property type="term" value="F:metal ion binding"/>
    <property type="evidence" value="ECO:0007669"/>
    <property type="project" value="UniProtKB-KW"/>
</dbReference>
<comment type="caution">
    <text evidence="7">The sequence shown here is derived from an EMBL/GenBank/DDBJ whole genome shotgun (WGS) entry which is preliminary data.</text>
</comment>
<protein>
    <submittedName>
        <fullName evidence="7">GTP-binding protein (P) alpha subunit, gpa1</fullName>
    </submittedName>
</protein>
<dbReference type="AlphaFoldDB" id="X6M4P5"/>
<evidence type="ECO:0000256" key="6">
    <source>
        <dbReference type="PIRSR" id="PIRSR601019-2"/>
    </source>
</evidence>
<name>X6M4P5_RETFI</name>
<keyword evidence="6" id="KW-0460">Magnesium</keyword>
<evidence type="ECO:0000256" key="3">
    <source>
        <dbReference type="ARBA" id="ARBA00023134"/>
    </source>
</evidence>
<feature type="binding site" evidence="6">
    <location>
        <position position="376"/>
    </location>
    <ligand>
        <name>Mg(2+)</name>
        <dbReference type="ChEBI" id="CHEBI:18420"/>
    </ligand>
</feature>
<keyword evidence="8" id="KW-1185">Reference proteome</keyword>
<proteinExistence type="predicted"/>
<sequence length="611" mass="71174">MLGLLDCESQYLLDWELLLAGFCNDEHQFLSVGTMFGSMYSGVYNNKTLINDLLVDSETLVQFYSKKFANGSLSLQDTLVVKLALTNTGLLSFTADKHTLTVLLYERSSFQVFAMNYKKYSYINVDPNTNVITGVELTIPFPEELRRAFVPQNLQVVVAADLISIIALQCLIQIQFVAVFLKNEIFFKEFLLQEQTLKREKSDPDAQINKHLRQEAKEIDNLLQIFLLGPGDSGKTTVLKQMKKMYGMADHEKSGYVYKVYPKKKKIEYAMMTTDNIFIREHPVQPKYILETDVDKSLYDIRDEFANYKQKPVLSEDTVEKIEKLWNDEGFKKTLEYRALYQLPDNVAYFLDKIREISKTDYVPSFDDYIRFRFRTTGFASERFVSMIDKKKYIIELTDVGGQRSERRKWLSLDTSKINAVLYVLAISEYDMHAHLTLFFCRASIFWRGQMLFEDNKVRRLDEAYDLFVEVMKTGFIVGKTCVIFFNKFDLFQEKLLTIPISSCFPDFPENLDSYNPRIVCDWLFARYQVIYNEHCEKADIGSFPELHYHCTTALDTDLMEGLLKDIQLDLIKNKLANADLMKIFLVFSKNIVHMQLPYIDILPKKRLALS</sequence>
<dbReference type="PANTHER" id="PTHR10218">
    <property type="entry name" value="GTP-BINDING PROTEIN ALPHA SUBUNIT"/>
    <property type="match status" value="1"/>
</dbReference>
<evidence type="ECO:0000313" key="8">
    <source>
        <dbReference type="Proteomes" id="UP000023152"/>
    </source>
</evidence>
<gene>
    <name evidence="7" type="ORF">RFI_28434</name>
</gene>
<dbReference type="GO" id="GO:0001664">
    <property type="term" value="F:G protein-coupled receptor binding"/>
    <property type="evidence" value="ECO:0007669"/>
    <property type="project" value="TreeGrafter"/>
</dbReference>
<keyword evidence="1 6" id="KW-0479">Metal-binding</keyword>
<keyword evidence="4" id="KW-0807">Transducer</keyword>
<dbReference type="SMART" id="SM00275">
    <property type="entry name" value="G_alpha"/>
    <property type="match status" value="1"/>
</dbReference>
<dbReference type="GO" id="GO:0031683">
    <property type="term" value="F:G-protein beta/gamma-subunit complex binding"/>
    <property type="evidence" value="ECO:0007669"/>
    <property type="project" value="InterPro"/>
</dbReference>
<dbReference type="GO" id="GO:0005737">
    <property type="term" value="C:cytoplasm"/>
    <property type="evidence" value="ECO:0007669"/>
    <property type="project" value="TreeGrafter"/>
</dbReference>